<dbReference type="InterPro" id="IPR036915">
    <property type="entry name" value="Cyclin-like_sf"/>
</dbReference>
<gene>
    <name evidence="3" type="ORF">CcCBS67573_g06157</name>
</gene>
<dbReference type="Gene3D" id="1.10.472.10">
    <property type="entry name" value="Cyclin-like"/>
    <property type="match status" value="1"/>
</dbReference>
<dbReference type="InterPro" id="IPR013922">
    <property type="entry name" value="Cyclin_PHO80-like"/>
</dbReference>
<comment type="caution">
    <text evidence="3">The sequence shown here is derived from an EMBL/GenBank/DDBJ whole genome shotgun (WGS) entry which is preliminary data.</text>
</comment>
<evidence type="ECO:0000313" key="4">
    <source>
        <dbReference type="Proteomes" id="UP000320333"/>
    </source>
</evidence>
<evidence type="ECO:0000313" key="3">
    <source>
        <dbReference type="EMBL" id="TPX71576.1"/>
    </source>
</evidence>
<dbReference type="CDD" id="cd20557">
    <property type="entry name" value="CYCLIN_ScPCL1-like"/>
    <property type="match status" value="1"/>
</dbReference>
<feature type="compositionally biased region" description="Polar residues" evidence="1">
    <location>
        <begin position="180"/>
        <end position="196"/>
    </location>
</feature>
<dbReference type="OrthoDB" id="10250320at2759"/>
<evidence type="ECO:0000256" key="1">
    <source>
        <dbReference type="SAM" id="MobiDB-lite"/>
    </source>
</evidence>
<dbReference type="AlphaFoldDB" id="A0A507F871"/>
<dbReference type="Pfam" id="PF00134">
    <property type="entry name" value="Cyclin_N"/>
    <property type="match status" value="1"/>
</dbReference>
<feature type="domain" description="Cyclin N-terminal" evidence="2">
    <location>
        <begin position="48"/>
        <end position="144"/>
    </location>
</feature>
<evidence type="ECO:0000259" key="2">
    <source>
        <dbReference type="Pfam" id="PF00134"/>
    </source>
</evidence>
<organism evidence="3 4">
    <name type="scientific">Chytriomyces confervae</name>
    <dbReference type="NCBI Taxonomy" id="246404"/>
    <lineage>
        <taxon>Eukaryota</taxon>
        <taxon>Fungi</taxon>
        <taxon>Fungi incertae sedis</taxon>
        <taxon>Chytridiomycota</taxon>
        <taxon>Chytridiomycota incertae sedis</taxon>
        <taxon>Chytridiomycetes</taxon>
        <taxon>Chytridiales</taxon>
        <taxon>Chytriomycetaceae</taxon>
        <taxon>Chytriomyces</taxon>
    </lineage>
</organism>
<reference evidence="3 4" key="1">
    <citation type="journal article" date="2019" name="Sci. Rep.">
        <title>Comparative genomics of chytrid fungi reveal insights into the obligate biotrophic and pathogenic lifestyle of Synchytrium endobioticum.</title>
        <authorList>
            <person name="van de Vossenberg B.T.L.H."/>
            <person name="Warris S."/>
            <person name="Nguyen H.D.T."/>
            <person name="van Gent-Pelzer M.P.E."/>
            <person name="Joly D.L."/>
            <person name="van de Geest H.C."/>
            <person name="Bonants P.J.M."/>
            <person name="Smith D.S."/>
            <person name="Levesque C.A."/>
            <person name="van der Lee T.A.J."/>
        </authorList>
    </citation>
    <scope>NUCLEOTIDE SEQUENCE [LARGE SCALE GENOMIC DNA]</scope>
    <source>
        <strain evidence="3 4">CBS 675.73</strain>
    </source>
</reference>
<keyword evidence="4" id="KW-1185">Reference proteome</keyword>
<dbReference type="EMBL" id="QEAP01000250">
    <property type="protein sequence ID" value="TPX71576.1"/>
    <property type="molecule type" value="Genomic_DNA"/>
</dbReference>
<proteinExistence type="predicted"/>
<dbReference type="GO" id="GO:0016538">
    <property type="term" value="F:cyclin-dependent protein serine/threonine kinase regulator activity"/>
    <property type="evidence" value="ECO:0007669"/>
    <property type="project" value="TreeGrafter"/>
</dbReference>
<feature type="region of interest" description="Disordered" evidence="1">
    <location>
        <begin position="175"/>
        <end position="196"/>
    </location>
</feature>
<dbReference type="Proteomes" id="UP000320333">
    <property type="component" value="Unassembled WGS sequence"/>
</dbReference>
<dbReference type="GO" id="GO:0005634">
    <property type="term" value="C:nucleus"/>
    <property type="evidence" value="ECO:0007669"/>
    <property type="project" value="TreeGrafter"/>
</dbReference>
<accession>A0A507F871</accession>
<name>A0A507F871_9FUNG</name>
<dbReference type="PANTHER" id="PTHR15615">
    <property type="match status" value="1"/>
</dbReference>
<dbReference type="GO" id="GO:0019901">
    <property type="term" value="F:protein kinase binding"/>
    <property type="evidence" value="ECO:0007669"/>
    <property type="project" value="InterPro"/>
</dbReference>
<sequence length="249" mass="26841">MANQHRHTQPTTLHSGQVSPAVLAVAVNAAATVITVPPPPLSSQLPPLAQFVGSVVARSKVGPNAVSVAVAYLERIRRKLPKSARGLPCSCHRLFLAALILSAKYINDKTYKNRSWVSFSEGLFPASEINLMERQFLSIIDFDLHCHEADHAQVLNAINTQDSKIKGMLFNALQPPPRSDSATSFEPHSPPDFSTNSCPGLSQAFLPSPVTPSPLPLSMMAHASRFQPYALSAPAKKLVTPSVSPSEHL</sequence>
<dbReference type="STRING" id="246404.A0A507F871"/>
<dbReference type="InterPro" id="IPR006671">
    <property type="entry name" value="Cyclin_N"/>
</dbReference>
<dbReference type="GO" id="GO:0000307">
    <property type="term" value="C:cyclin-dependent protein kinase holoenzyme complex"/>
    <property type="evidence" value="ECO:0007669"/>
    <property type="project" value="TreeGrafter"/>
</dbReference>
<dbReference type="PANTHER" id="PTHR15615:SF10">
    <property type="entry name" value="PHO85 CYCLIN-2-RELATED"/>
    <property type="match status" value="1"/>
</dbReference>
<protein>
    <recommendedName>
        <fullName evidence="2">Cyclin N-terminal domain-containing protein</fullName>
    </recommendedName>
</protein>
<dbReference type="SUPFAM" id="SSF47954">
    <property type="entry name" value="Cyclin-like"/>
    <property type="match status" value="1"/>
</dbReference>